<comment type="similarity">
    <text evidence="2">Belongs to the zinc-containing alcohol dehydrogenase family.</text>
</comment>
<dbReference type="InterPro" id="IPR011032">
    <property type="entry name" value="GroES-like_sf"/>
</dbReference>
<evidence type="ECO:0000256" key="2">
    <source>
        <dbReference type="ARBA" id="ARBA00008072"/>
    </source>
</evidence>
<comment type="cofactor">
    <cofactor evidence="1">
        <name>Zn(2+)</name>
        <dbReference type="ChEBI" id="CHEBI:29105"/>
    </cofactor>
</comment>
<dbReference type="Pfam" id="PF00107">
    <property type="entry name" value="ADH_zinc_N"/>
    <property type="match status" value="1"/>
</dbReference>
<dbReference type="InterPro" id="IPR020843">
    <property type="entry name" value="ER"/>
</dbReference>
<keyword evidence="3" id="KW-0479">Metal-binding</keyword>
<dbReference type="PANTHER" id="PTHR43161">
    <property type="entry name" value="SORBITOL DEHYDROGENASE"/>
    <property type="match status" value="1"/>
</dbReference>
<dbReference type="Gene3D" id="3.90.180.10">
    <property type="entry name" value="Medium-chain alcohol dehydrogenases, catalytic domain"/>
    <property type="match status" value="1"/>
</dbReference>
<evidence type="ECO:0000313" key="8">
    <source>
        <dbReference type="Proteomes" id="UP001501697"/>
    </source>
</evidence>
<sequence length="356" mass="37094">MRVLVLKDFGHMAVEERPDPVPGPSDVLIEIVATGICGSDVHGFSGENGRRIPGQVMGHETVGRVRALGSATTALEIGQPVTVNPVVIPESARSEYVGREQHCPDKYVIGVRADRSAAFAELLVAPVSNVVPIPAATPILLGALIEPLAVAVHAITRVDPQPGERVLVVGGGPIGQSVALALSLMTGEEAVVAEIDPSRRALIERLGARTLDPQAPTFAEEVRRQLGGEADVVIDAVGVEATLRTAFAVSRLGARICLVGMGAPVVPLDAFRISVEERTLVGSFTYSDDDFRRAASMIGDAPARAGVLISELVPLADGPVAFERAAAGAGAPGKTLVQFGEPETRSTTPPLTACRL</sequence>
<feature type="domain" description="Enoyl reductase (ER)" evidence="6">
    <location>
        <begin position="7"/>
        <end position="337"/>
    </location>
</feature>
<dbReference type="EMBL" id="BAAAYU010000005">
    <property type="protein sequence ID" value="GAA3640049.1"/>
    <property type="molecule type" value="Genomic_DNA"/>
</dbReference>
<keyword evidence="4" id="KW-0862">Zinc</keyword>
<keyword evidence="5" id="KW-0560">Oxidoreductase</keyword>
<evidence type="ECO:0000313" key="7">
    <source>
        <dbReference type="EMBL" id="GAA3640049.1"/>
    </source>
</evidence>
<dbReference type="Proteomes" id="UP001501697">
    <property type="component" value="Unassembled WGS sequence"/>
</dbReference>
<dbReference type="Gene3D" id="3.40.50.720">
    <property type="entry name" value="NAD(P)-binding Rossmann-like Domain"/>
    <property type="match status" value="1"/>
</dbReference>
<gene>
    <name evidence="7" type="primary">lgoD</name>
    <name evidence="7" type="ORF">GCM10022200_24530</name>
</gene>
<reference evidence="8" key="1">
    <citation type="journal article" date="2019" name="Int. J. Syst. Evol. Microbiol.">
        <title>The Global Catalogue of Microorganisms (GCM) 10K type strain sequencing project: providing services to taxonomists for standard genome sequencing and annotation.</title>
        <authorList>
            <consortium name="The Broad Institute Genomics Platform"/>
            <consortium name="The Broad Institute Genome Sequencing Center for Infectious Disease"/>
            <person name="Wu L."/>
            <person name="Ma J."/>
        </authorList>
    </citation>
    <scope>NUCLEOTIDE SEQUENCE [LARGE SCALE GENOMIC DNA]</scope>
    <source>
        <strain evidence="8">JCM 16544</strain>
    </source>
</reference>
<evidence type="ECO:0000256" key="4">
    <source>
        <dbReference type="ARBA" id="ARBA00022833"/>
    </source>
</evidence>
<dbReference type="SMART" id="SM00829">
    <property type="entry name" value="PKS_ER"/>
    <property type="match status" value="1"/>
</dbReference>
<evidence type="ECO:0000256" key="5">
    <source>
        <dbReference type="ARBA" id="ARBA00023002"/>
    </source>
</evidence>
<evidence type="ECO:0000259" key="6">
    <source>
        <dbReference type="SMART" id="SM00829"/>
    </source>
</evidence>
<dbReference type="SUPFAM" id="SSF50129">
    <property type="entry name" value="GroES-like"/>
    <property type="match status" value="1"/>
</dbReference>
<accession>A0ABP7AT28</accession>
<protein>
    <submittedName>
        <fullName evidence="7">L-galactonate oxidoreductase</fullName>
    </submittedName>
</protein>
<comment type="caution">
    <text evidence="7">The sequence shown here is derived from an EMBL/GenBank/DDBJ whole genome shotgun (WGS) entry which is preliminary data.</text>
</comment>
<dbReference type="SUPFAM" id="SSF51735">
    <property type="entry name" value="NAD(P)-binding Rossmann-fold domains"/>
    <property type="match status" value="1"/>
</dbReference>
<dbReference type="Pfam" id="PF08240">
    <property type="entry name" value="ADH_N"/>
    <property type="match status" value="1"/>
</dbReference>
<dbReference type="InterPro" id="IPR013149">
    <property type="entry name" value="ADH-like_C"/>
</dbReference>
<evidence type="ECO:0000256" key="3">
    <source>
        <dbReference type="ARBA" id="ARBA00022723"/>
    </source>
</evidence>
<keyword evidence="8" id="KW-1185">Reference proteome</keyword>
<dbReference type="InterPro" id="IPR036291">
    <property type="entry name" value="NAD(P)-bd_dom_sf"/>
</dbReference>
<dbReference type="InterPro" id="IPR013154">
    <property type="entry name" value="ADH-like_N"/>
</dbReference>
<organism evidence="7 8">
    <name type="scientific">Microbacterium awajiense</name>
    <dbReference type="NCBI Taxonomy" id="415214"/>
    <lineage>
        <taxon>Bacteria</taxon>
        <taxon>Bacillati</taxon>
        <taxon>Actinomycetota</taxon>
        <taxon>Actinomycetes</taxon>
        <taxon>Micrococcales</taxon>
        <taxon>Microbacteriaceae</taxon>
        <taxon>Microbacterium</taxon>
    </lineage>
</organism>
<evidence type="ECO:0000256" key="1">
    <source>
        <dbReference type="ARBA" id="ARBA00001947"/>
    </source>
</evidence>
<name>A0ABP7AT28_9MICO</name>
<proteinExistence type="inferred from homology"/>